<organism evidence="2">
    <name type="scientific">Brachypodium distachyon</name>
    <name type="common">Purple false brome</name>
    <name type="synonym">Trachynia distachya</name>
    <dbReference type="NCBI Taxonomy" id="15368"/>
    <lineage>
        <taxon>Eukaryota</taxon>
        <taxon>Viridiplantae</taxon>
        <taxon>Streptophyta</taxon>
        <taxon>Embryophyta</taxon>
        <taxon>Tracheophyta</taxon>
        <taxon>Spermatophyta</taxon>
        <taxon>Magnoliopsida</taxon>
        <taxon>Liliopsida</taxon>
        <taxon>Poales</taxon>
        <taxon>Poaceae</taxon>
        <taxon>BOP clade</taxon>
        <taxon>Pooideae</taxon>
        <taxon>Stipodae</taxon>
        <taxon>Brachypodieae</taxon>
        <taxon>Brachypodium</taxon>
    </lineage>
</organism>
<dbReference type="InParanoid" id="A0A0Q3L6N7"/>
<evidence type="ECO:0000256" key="1">
    <source>
        <dbReference type="SAM" id="MobiDB-lite"/>
    </source>
</evidence>
<dbReference type="AlphaFoldDB" id="A0A0Q3L6N7"/>
<proteinExistence type="predicted"/>
<feature type="region of interest" description="Disordered" evidence="1">
    <location>
        <begin position="1"/>
        <end position="21"/>
    </location>
</feature>
<gene>
    <name evidence="2" type="ORF">BRADI_4g16715v3</name>
</gene>
<reference evidence="3" key="3">
    <citation type="submission" date="2018-08" db="UniProtKB">
        <authorList>
            <consortium name="EnsemblPlants"/>
        </authorList>
    </citation>
    <scope>IDENTIFICATION</scope>
    <source>
        <strain evidence="3">cv. Bd21</strain>
    </source>
</reference>
<dbReference type="Gramene" id="KQJ88277">
    <property type="protein sequence ID" value="KQJ88277"/>
    <property type="gene ID" value="BRADI_4g16715v3"/>
</dbReference>
<reference evidence="2" key="2">
    <citation type="submission" date="2017-06" db="EMBL/GenBank/DDBJ databases">
        <title>WGS assembly of Brachypodium distachyon.</title>
        <authorList>
            <consortium name="The International Brachypodium Initiative"/>
            <person name="Lucas S."/>
            <person name="Harmon-Smith M."/>
            <person name="Lail K."/>
            <person name="Tice H."/>
            <person name="Grimwood J."/>
            <person name="Bruce D."/>
            <person name="Barry K."/>
            <person name="Shu S."/>
            <person name="Lindquist E."/>
            <person name="Wang M."/>
            <person name="Pitluck S."/>
            <person name="Vogel J.P."/>
            <person name="Garvin D.F."/>
            <person name="Mockler T.C."/>
            <person name="Schmutz J."/>
            <person name="Rokhsar D."/>
            <person name="Bevan M.W."/>
        </authorList>
    </citation>
    <scope>NUCLEOTIDE SEQUENCE</scope>
    <source>
        <strain evidence="2">Bd21</strain>
    </source>
</reference>
<name>A0A0Q3L6N7_BRADI</name>
<accession>A0A0Q3L6N7</accession>
<feature type="compositionally biased region" description="Low complexity" evidence="1">
    <location>
        <begin position="10"/>
        <end position="21"/>
    </location>
</feature>
<evidence type="ECO:0000313" key="3">
    <source>
        <dbReference type="EnsemblPlants" id="KQJ88277"/>
    </source>
</evidence>
<evidence type="ECO:0000313" key="4">
    <source>
        <dbReference type="Proteomes" id="UP000008810"/>
    </source>
</evidence>
<dbReference type="Proteomes" id="UP000008810">
    <property type="component" value="Chromosome 4"/>
</dbReference>
<reference evidence="2 3" key="1">
    <citation type="journal article" date="2010" name="Nature">
        <title>Genome sequencing and analysis of the model grass Brachypodium distachyon.</title>
        <authorList>
            <consortium name="International Brachypodium Initiative"/>
        </authorList>
    </citation>
    <scope>NUCLEOTIDE SEQUENCE [LARGE SCALE GENOMIC DNA]</scope>
    <source>
        <strain evidence="2 3">Bd21</strain>
    </source>
</reference>
<keyword evidence="4" id="KW-1185">Reference proteome</keyword>
<evidence type="ECO:0000313" key="2">
    <source>
        <dbReference type="EMBL" id="KQJ88277.1"/>
    </source>
</evidence>
<protein>
    <submittedName>
        <fullName evidence="2 3">Uncharacterized protein</fullName>
    </submittedName>
</protein>
<sequence length="193" mass="21972">MRTRLPRPIPSCVSPSPSPHSAQSTHLSHRFVLPFLLVCLGRAGWPPLPLSSAGGVPGQPRRPVSLHRRRWELPANSTTIRWFRQRILACTGFGGAWQSSPPNSQRPTLAPWLRISKVVAVERLLQVRGGSLRASSPNTRRSTASVRCAALVNLLHRRLMEERRVGWPRIWFSGHGDEYEVWRFLDRWFLSCF</sequence>
<dbReference type="EMBL" id="CM000883">
    <property type="protein sequence ID" value="KQJ88277.1"/>
    <property type="molecule type" value="Genomic_DNA"/>
</dbReference>
<dbReference type="EnsemblPlants" id="KQJ88277">
    <property type="protein sequence ID" value="KQJ88277"/>
    <property type="gene ID" value="BRADI_4g16715v3"/>
</dbReference>